<accession>A0A2K3KKR5</accession>
<protein>
    <submittedName>
        <fullName evidence="1">Uncharacterized protein</fullName>
    </submittedName>
</protein>
<dbReference type="AlphaFoldDB" id="A0A2K3KKR5"/>
<gene>
    <name evidence="1" type="ORF">L195_g063256</name>
</gene>
<evidence type="ECO:0000313" key="2">
    <source>
        <dbReference type="Proteomes" id="UP000236291"/>
    </source>
</evidence>
<reference evidence="1 2" key="1">
    <citation type="journal article" date="2014" name="Am. J. Bot.">
        <title>Genome assembly and annotation for red clover (Trifolium pratense; Fabaceae).</title>
        <authorList>
            <person name="Istvanek J."/>
            <person name="Jaros M."/>
            <person name="Krenek A."/>
            <person name="Repkova J."/>
        </authorList>
    </citation>
    <scope>NUCLEOTIDE SEQUENCE [LARGE SCALE GENOMIC DNA]</scope>
    <source>
        <strain evidence="2">cv. Tatra</strain>
        <tissue evidence="1">Young leaves</tissue>
    </source>
</reference>
<comment type="caution">
    <text evidence="1">The sequence shown here is derived from an EMBL/GenBank/DDBJ whole genome shotgun (WGS) entry which is preliminary data.</text>
</comment>
<name>A0A2K3KKR5_TRIPR</name>
<proteinExistence type="predicted"/>
<dbReference type="EMBL" id="ASHM01199909">
    <property type="protein sequence ID" value="PNX66874.1"/>
    <property type="molecule type" value="Genomic_DNA"/>
</dbReference>
<organism evidence="1 2">
    <name type="scientific">Trifolium pratense</name>
    <name type="common">Red clover</name>
    <dbReference type="NCBI Taxonomy" id="57577"/>
    <lineage>
        <taxon>Eukaryota</taxon>
        <taxon>Viridiplantae</taxon>
        <taxon>Streptophyta</taxon>
        <taxon>Embryophyta</taxon>
        <taxon>Tracheophyta</taxon>
        <taxon>Spermatophyta</taxon>
        <taxon>Magnoliopsida</taxon>
        <taxon>eudicotyledons</taxon>
        <taxon>Gunneridae</taxon>
        <taxon>Pentapetalae</taxon>
        <taxon>rosids</taxon>
        <taxon>fabids</taxon>
        <taxon>Fabales</taxon>
        <taxon>Fabaceae</taxon>
        <taxon>Papilionoideae</taxon>
        <taxon>50 kb inversion clade</taxon>
        <taxon>NPAAA clade</taxon>
        <taxon>Hologalegina</taxon>
        <taxon>IRL clade</taxon>
        <taxon>Trifolieae</taxon>
        <taxon>Trifolium</taxon>
    </lineage>
</organism>
<reference evidence="1 2" key="2">
    <citation type="journal article" date="2017" name="Front. Plant Sci.">
        <title>Gene Classification and Mining of Molecular Markers Useful in Red Clover (Trifolium pratense) Breeding.</title>
        <authorList>
            <person name="Istvanek J."/>
            <person name="Dluhosova J."/>
            <person name="Dluhos P."/>
            <person name="Patkova L."/>
            <person name="Nedelnik J."/>
            <person name="Repkova J."/>
        </authorList>
    </citation>
    <scope>NUCLEOTIDE SEQUENCE [LARGE SCALE GENOMIC DNA]</scope>
    <source>
        <strain evidence="2">cv. Tatra</strain>
        <tissue evidence="1">Young leaves</tissue>
    </source>
</reference>
<sequence>MVGGKQIFKSTESYNPGFEEGMPVWFSLWIVLKIQGQLEANIFWEYEEVDFGAEEGVV</sequence>
<evidence type="ECO:0000313" key="1">
    <source>
        <dbReference type="EMBL" id="PNX66874.1"/>
    </source>
</evidence>
<dbReference type="Proteomes" id="UP000236291">
    <property type="component" value="Unassembled WGS sequence"/>
</dbReference>